<dbReference type="GeneID" id="54984234"/>
<evidence type="ECO:0000256" key="1">
    <source>
        <dbReference type="SAM" id="Phobius"/>
    </source>
</evidence>
<accession>A0A2D0W9D7</accession>
<keyword evidence="1" id="KW-0472">Membrane</keyword>
<dbReference type="RefSeq" id="YP_009793984.1">
    <property type="nucleotide sequence ID" value="NC_047877.1"/>
</dbReference>
<feature type="transmembrane region" description="Helical" evidence="1">
    <location>
        <begin position="12"/>
        <end position="30"/>
    </location>
</feature>
<keyword evidence="1" id="KW-0812">Transmembrane</keyword>
<evidence type="ECO:0000313" key="2">
    <source>
        <dbReference type="EMBL" id="APL99269.1"/>
    </source>
</evidence>
<name>A0A2D0W9D7_9CAUD</name>
<dbReference type="Proteomes" id="UP000240180">
    <property type="component" value="Segment"/>
</dbReference>
<dbReference type="EMBL" id="KY000219">
    <property type="protein sequence ID" value="APL99269.1"/>
    <property type="molecule type" value="Genomic_DNA"/>
</dbReference>
<proteinExistence type="predicted"/>
<keyword evidence="1" id="KW-1133">Transmembrane helix</keyword>
<keyword evidence="3" id="KW-1185">Reference proteome</keyword>
<protein>
    <submittedName>
        <fullName evidence="2">Uncharacterized protein</fullName>
    </submittedName>
</protein>
<feature type="transmembrane region" description="Helical" evidence="1">
    <location>
        <begin position="36"/>
        <end position="57"/>
    </location>
</feature>
<reference evidence="2 3" key="1">
    <citation type="submission" date="2016-10" db="EMBL/GenBank/DDBJ databases">
        <title>Properties of three new Bordetella phage species from family Siphoviridae.</title>
        <authorList>
            <person name="Knezevic P."/>
            <person name="Petrovic Fabijan A."/>
            <person name="Doffkay Z."/>
            <person name="Rakhely G."/>
        </authorList>
    </citation>
    <scope>NUCLEOTIDE SEQUENCE [LARGE SCALE GENOMIC DNA]</scope>
</reference>
<dbReference type="KEGG" id="vg:54984234"/>
<organism evidence="2 3">
    <name type="scientific">Bordetella phage CN2</name>
    <dbReference type="NCBI Taxonomy" id="1916124"/>
    <lineage>
        <taxon>Viruses</taxon>
        <taxon>Duplodnaviria</taxon>
        <taxon>Heunggongvirae</taxon>
        <taxon>Uroviricota</taxon>
        <taxon>Caudoviricetes</taxon>
        <taxon>Mesyanzhinovviridae</taxon>
        <taxon>Rabinowitzvirinae</taxon>
        <taxon>Vojvodinavirus</taxon>
        <taxon>Vojvodinavirus CN2</taxon>
        <taxon>Bordetella virus CN2</taxon>
    </lineage>
</organism>
<evidence type="ECO:0000313" key="3">
    <source>
        <dbReference type="Proteomes" id="UP000240180"/>
    </source>
</evidence>
<sequence>MRTYWKRLKAHPGVPVATAMSVMFPLAGLANENGWQGGLIAGAVAALAVWAIVLWTARTQPLPREED</sequence>